<dbReference type="InterPro" id="IPR023171">
    <property type="entry name" value="Na/H_antiporter_dom_sf"/>
</dbReference>
<feature type="transmembrane region" description="Helical" evidence="6">
    <location>
        <begin position="330"/>
        <end position="357"/>
    </location>
</feature>
<feature type="transmembrane region" description="Helical" evidence="6">
    <location>
        <begin position="294"/>
        <end position="318"/>
    </location>
</feature>
<dbReference type="NCBIfam" id="TIGR00773">
    <property type="entry name" value="NhaA"/>
    <property type="match status" value="1"/>
</dbReference>
<accession>A0A7X9IK42</accession>
<dbReference type="PANTHER" id="PTHR30341">
    <property type="entry name" value="SODIUM ION/PROTON ANTIPORTER NHAA-RELATED"/>
    <property type="match status" value="1"/>
</dbReference>
<keyword evidence="4 6" id="KW-1133">Transmembrane helix</keyword>
<keyword evidence="3 6" id="KW-0812">Transmembrane</keyword>
<keyword evidence="5 6" id="KW-0472">Membrane</keyword>
<sequence>MIRKILRKPFIVESGGGILLLLSTIAALVLANIPGGYGSYIRLLSISFDFSFGIFHLEKSLYHLINDGLMTIFFFQVALEIKRERKDGELASREQIALPLIAAIGGIVVPAVLYVLVNWNNSVGLRGWAVSSATDIAFAVGILSLLGSRIPSILRTFLLTLAILDDLASIIIIAVFYTSEISMQMLALAGLGILILAILNAFGCRFLWAYLITGFFLWYVVLKSGVHATLSGVVLGFFIPFKLRDGKGKTFKLLTEVEHSLNPWVTYGILPIFAFANAGISFAEVSRFDLLSPVTLGIFFGLLIGKPLGIGIASLISIKLKLSKLPSSVPFYAFIGLACLGGIGFTMSFFIASLAFVKLPPQYMTYTKLGVLGGSLISGILGYLILRSLPEKKELL</sequence>
<protein>
    <recommendedName>
        <fullName evidence="6">Na(+)/H(+) antiporter NhaA</fullName>
    </recommendedName>
    <alternativeName>
        <fullName evidence="6">Sodium/proton antiporter NhaA</fullName>
    </alternativeName>
</protein>
<feature type="transmembrane region" description="Helical" evidence="6">
    <location>
        <begin position="185"/>
        <end position="208"/>
    </location>
</feature>
<dbReference type="AlphaFoldDB" id="A0A7X9IK42"/>
<evidence type="ECO:0000256" key="5">
    <source>
        <dbReference type="ARBA" id="ARBA00023136"/>
    </source>
</evidence>
<dbReference type="GO" id="GO:0005886">
    <property type="term" value="C:plasma membrane"/>
    <property type="evidence" value="ECO:0007669"/>
    <property type="project" value="UniProtKB-SubCell"/>
</dbReference>
<feature type="transmembrane region" description="Helical" evidence="6">
    <location>
        <begin position="100"/>
        <end position="119"/>
    </location>
</feature>
<dbReference type="PANTHER" id="PTHR30341:SF0">
    <property type="entry name" value="NA(+)_H(+) ANTIPORTER NHAA"/>
    <property type="match status" value="1"/>
</dbReference>
<feature type="transmembrane region" description="Helical" evidence="6">
    <location>
        <begin position="158"/>
        <end position="179"/>
    </location>
</feature>
<keyword evidence="6" id="KW-0406">Ion transport</keyword>
<comment type="similarity">
    <text evidence="6">Belongs to the NhaA Na(+)/H(+) (TC 2.A.33) antiporter family.</text>
</comment>
<evidence type="ECO:0000256" key="6">
    <source>
        <dbReference type="HAMAP-Rule" id="MF_01844"/>
    </source>
</evidence>
<keyword evidence="2 6" id="KW-1003">Cell membrane</keyword>
<comment type="subcellular location">
    <subcellularLocation>
        <location evidence="1">Cell inner membrane</location>
        <topology evidence="1">Multi-pass membrane protein</topology>
    </subcellularLocation>
    <subcellularLocation>
        <location evidence="6">Cell membrane</location>
        <topology evidence="6">Multi-pass membrane protein</topology>
    </subcellularLocation>
</comment>
<dbReference type="HAMAP" id="MF_01844">
    <property type="entry name" value="NhaA"/>
    <property type="match status" value="1"/>
</dbReference>
<evidence type="ECO:0000256" key="4">
    <source>
        <dbReference type="ARBA" id="ARBA00022989"/>
    </source>
</evidence>
<proteinExistence type="inferred from homology"/>
<dbReference type="Proteomes" id="UP000524246">
    <property type="component" value="Unassembled WGS sequence"/>
</dbReference>
<evidence type="ECO:0000256" key="3">
    <source>
        <dbReference type="ARBA" id="ARBA00022692"/>
    </source>
</evidence>
<keyword evidence="6" id="KW-0813">Transport</keyword>
<feature type="transmembrane region" description="Helical" evidence="6">
    <location>
        <begin position="20"/>
        <end position="41"/>
    </location>
</feature>
<dbReference type="Gene3D" id="1.20.1530.10">
    <property type="entry name" value="Na+/H+ antiporter like domain"/>
    <property type="match status" value="1"/>
</dbReference>
<reference evidence="7 8" key="1">
    <citation type="journal article" date="2020" name="Biotechnol. Biofuels">
        <title>New insights from the biogas microbiome by comprehensive genome-resolved metagenomics of nearly 1600 species originating from multiple anaerobic digesters.</title>
        <authorList>
            <person name="Campanaro S."/>
            <person name="Treu L."/>
            <person name="Rodriguez-R L.M."/>
            <person name="Kovalovszki A."/>
            <person name="Ziels R.M."/>
            <person name="Maus I."/>
            <person name="Zhu X."/>
            <person name="Kougias P.G."/>
            <person name="Basile A."/>
            <person name="Luo G."/>
            <person name="Schluter A."/>
            <person name="Konstantinidis K.T."/>
            <person name="Angelidaki I."/>
        </authorList>
    </citation>
    <scope>NUCLEOTIDE SEQUENCE [LARGE SCALE GENOMIC DNA]</scope>
    <source>
        <strain evidence="7">AS27yjCOA_65</strain>
    </source>
</reference>
<keyword evidence="6" id="KW-0050">Antiport</keyword>
<dbReference type="Pfam" id="PF06965">
    <property type="entry name" value="Na_H_antiport_1"/>
    <property type="match status" value="1"/>
</dbReference>
<comment type="function">
    <text evidence="6">Na(+)/H(+) antiporter that extrudes sodium in exchange for external protons.</text>
</comment>
<comment type="catalytic activity">
    <reaction evidence="6">
        <text>Na(+)(in) + 2 H(+)(out) = Na(+)(out) + 2 H(+)(in)</text>
        <dbReference type="Rhea" id="RHEA:29251"/>
        <dbReference type="ChEBI" id="CHEBI:15378"/>
        <dbReference type="ChEBI" id="CHEBI:29101"/>
    </reaction>
</comment>
<name>A0A7X9IK42_9DELT</name>
<dbReference type="GO" id="GO:0006885">
    <property type="term" value="P:regulation of pH"/>
    <property type="evidence" value="ECO:0007669"/>
    <property type="project" value="UniProtKB-UniRule"/>
</dbReference>
<evidence type="ECO:0000313" key="8">
    <source>
        <dbReference type="Proteomes" id="UP000524246"/>
    </source>
</evidence>
<feature type="transmembrane region" description="Helical" evidence="6">
    <location>
        <begin position="369"/>
        <end position="386"/>
    </location>
</feature>
<dbReference type="NCBIfam" id="NF007111">
    <property type="entry name" value="PRK09560.1"/>
    <property type="match status" value="1"/>
</dbReference>
<gene>
    <name evidence="6 7" type="primary">nhaA</name>
    <name evidence="7" type="ORF">GYA55_09095</name>
</gene>
<feature type="transmembrane region" description="Helical" evidence="6">
    <location>
        <begin position="125"/>
        <end position="146"/>
    </location>
</feature>
<evidence type="ECO:0000256" key="1">
    <source>
        <dbReference type="ARBA" id="ARBA00004429"/>
    </source>
</evidence>
<dbReference type="InterPro" id="IPR004670">
    <property type="entry name" value="NhaA"/>
</dbReference>
<dbReference type="GO" id="GO:0015385">
    <property type="term" value="F:sodium:proton antiporter activity"/>
    <property type="evidence" value="ECO:0007669"/>
    <property type="project" value="UniProtKB-UniRule"/>
</dbReference>
<feature type="transmembrane region" description="Helical" evidence="6">
    <location>
        <begin position="261"/>
        <end position="282"/>
    </location>
</feature>
<dbReference type="EMBL" id="JAAZON010000405">
    <property type="protein sequence ID" value="NMC63310.1"/>
    <property type="molecule type" value="Genomic_DNA"/>
</dbReference>
<feature type="transmembrane region" description="Helical" evidence="6">
    <location>
        <begin position="215"/>
        <end position="241"/>
    </location>
</feature>
<keyword evidence="6" id="KW-0739">Sodium transport</keyword>
<comment type="caution">
    <text evidence="7">The sequence shown here is derived from an EMBL/GenBank/DDBJ whole genome shotgun (WGS) entry which is preliminary data.</text>
</comment>
<evidence type="ECO:0000256" key="2">
    <source>
        <dbReference type="ARBA" id="ARBA00022475"/>
    </source>
</evidence>
<keyword evidence="6" id="KW-0915">Sodium</keyword>
<organism evidence="7 8">
    <name type="scientific">SAR324 cluster bacterium</name>
    <dbReference type="NCBI Taxonomy" id="2024889"/>
    <lineage>
        <taxon>Bacteria</taxon>
        <taxon>Deltaproteobacteria</taxon>
        <taxon>SAR324 cluster</taxon>
    </lineage>
</organism>
<evidence type="ECO:0000313" key="7">
    <source>
        <dbReference type="EMBL" id="NMC63310.1"/>
    </source>
</evidence>
<dbReference type="NCBIfam" id="NF007112">
    <property type="entry name" value="PRK09561.1"/>
    <property type="match status" value="1"/>
</dbReference>